<dbReference type="InterPro" id="IPR002305">
    <property type="entry name" value="aa-tRNA-synth_Ic"/>
</dbReference>
<dbReference type="FunFam" id="3.40.50.620:FF:000061">
    <property type="entry name" value="Tyrosine--tRNA ligase"/>
    <property type="match status" value="1"/>
</dbReference>
<feature type="binding site" evidence="10">
    <location>
        <position position="238"/>
    </location>
    <ligand>
        <name>ATP</name>
        <dbReference type="ChEBI" id="CHEBI:30616"/>
    </ligand>
</feature>
<keyword evidence="16" id="KW-1185">Reference proteome</keyword>
<dbReference type="Proteomes" id="UP000253688">
    <property type="component" value="Unassembled WGS sequence"/>
</dbReference>
<dbReference type="GO" id="GO:0006437">
    <property type="term" value="P:tyrosyl-tRNA aminoacylation"/>
    <property type="evidence" value="ECO:0007669"/>
    <property type="project" value="UniProtKB-UniRule"/>
</dbReference>
<comment type="subcellular location">
    <subcellularLocation>
        <location evidence="10">Cytoplasm</location>
    </subcellularLocation>
</comment>
<dbReference type="PANTHER" id="PTHR11766:SF1">
    <property type="entry name" value="TYROSINE--TRNA LIGASE"/>
    <property type="match status" value="1"/>
</dbReference>
<dbReference type="InterPro" id="IPR002307">
    <property type="entry name" value="Tyr-tRNA-ligase"/>
</dbReference>
<dbReference type="PROSITE" id="PS50889">
    <property type="entry name" value="S4"/>
    <property type="match status" value="1"/>
</dbReference>
<comment type="caution">
    <text evidence="14">The sequence shown here is derived from an EMBL/GenBank/DDBJ whole genome shotgun (WGS) entry which is preliminary data.</text>
</comment>
<dbReference type="PRINTS" id="PR01040">
    <property type="entry name" value="TRNASYNTHTYR"/>
</dbReference>
<dbReference type="RefSeq" id="WP_005404005.1">
    <property type="nucleotide sequence ID" value="NZ_BBOS01000018.1"/>
</dbReference>
<comment type="similarity">
    <text evidence="10">Belongs to the class-I aminoacyl-tRNA synthetase family. TyrS type 2 subfamily.</text>
</comment>
<name>A0A365PMY8_ACIJU</name>
<evidence type="ECO:0000256" key="5">
    <source>
        <dbReference type="ARBA" id="ARBA00022840"/>
    </source>
</evidence>
<dbReference type="InterPro" id="IPR001412">
    <property type="entry name" value="aa-tRNA-synth_I_CS"/>
</dbReference>
<evidence type="ECO:0000313" key="12">
    <source>
        <dbReference type="EMBL" id="MCU4396458.1"/>
    </source>
</evidence>
<dbReference type="OrthoDB" id="9804243at2"/>
<evidence type="ECO:0000313" key="15">
    <source>
        <dbReference type="Proteomes" id="UP000253688"/>
    </source>
</evidence>
<evidence type="ECO:0000256" key="4">
    <source>
        <dbReference type="ARBA" id="ARBA00022741"/>
    </source>
</evidence>
<keyword evidence="4 10" id="KW-0547">Nucleotide-binding</keyword>
<dbReference type="GO" id="GO:0003723">
    <property type="term" value="F:RNA binding"/>
    <property type="evidence" value="ECO:0007669"/>
    <property type="project" value="UniProtKB-KW"/>
</dbReference>
<comment type="function">
    <text evidence="10">Catalyzes the attachment of tyrosine to tRNA(Tyr) in a two-step reaction: tyrosine is first activated by ATP to form Tyr-AMP and then transferred to the acceptor end of tRNA(Tyr).</text>
</comment>
<dbReference type="CDD" id="cd00805">
    <property type="entry name" value="TyrRS_core"/>
    <property type="match status" value="1"/>
</dbReference>
<evidence type="ECO:0000256" key="3">
    <source>
        <dbReference type="ARBA" id="ARBA00022598"/>
    </source>
</evidence>
<dbReference type="AlphaFoldDB" id="A0A365PMY8"/>
<dbReference type="EMBL" id="JAHPRE010000017">
    <property type="protein sequence ID" value="MCU4396458.1"/>
    <property type="molecule type" value="Genomic_DNA"/>
</dbReference>
<evidence type="ECO:0000256" key="2">
    <source>
        <dbReference type="ARBA" id="ARBA00022490"/>
    </source>
</evidence>
<comment type="catalytic activity">
    <reaction evidence="9 10">
        <text>tRNA(Tyr) + L-tyrosine + ATP = L-tyrosyl-tRNA(Tyr) + AMP + diphosphate + H(+)</text>
        <dbReference type="Rhea" id="RHEA:10220"/>
        <dbReference type="Rhea" id="RHEA-COMP:9706"/>
        <dbReference type="Rhea" id="RHEA-COMP:9707"/>
        <dbReference type="ChEBI" id="CHEBI:15378"/>
        <dbReference type="ChEBI" id="CHEBI:30616"/>
        <dbReference type="ChEBI" id="CHEBI:33019"/>
        <dbReference type="ChEBI" id="CHEBI:58315"/>
        <dbReference type="ChEBI" id="CHEBI:78442"/>
        <dbReference type="ChEBI" id="CHEBI:78536"/>
        <dbReference type="ChEBI" id="CHEBI:456215"/>
        <dbReference type="EC" id="6.1.1.1"/>
    </reaction>
</comment>
<dbReference type="STRING" id="40215.BVL33_01490"/>
<dbReference type="GO" id="GO:0005524">
    <property type="term" value="F:ATP binding"/>
    <property type="evidence" value="ECO:0007669"/>
    <property type="project" value="UniProtKB-UniRule"/>
</dbReference>
<keyword evidence="5 10" id="KW-0067">ATP-binding</keyword>
<dbReference type="SUPFAM" id="SSF55174">
    <property type="entry name" value="Alpha-L RNA-binding motif"/>
    <property type="match status" value="1"/>
</dbReference>
<evidence type="ECO:0000256" key="10">
    <source>
        <dbReference type="HAMAP-Rule" id="MF_02007"/>
    </source>
</evidence>
<comment type="subunit">
    <text evidence="1 10">Homodimer.</text>
</comment>
<feature type="short sequence motif" description="'KMSKS' region" evidence="10">
    <location>
        <begin position="235"/>
        <end position="239"/>
    </location>
</feature>
<dbReference type="InterPro" id="IPR024088">
    <property type="entry name" value="Tyr-tRNA-ligase_bac-type"/>
</dbReference>
<dbReference type="InterPro" id="IPR024108">
    <property type="entry name" value="Tyr-tRNA-ligase_bac_2"/>
</dbReference>
<dbReference type="NCBIfam" id="TIGR00234">
    <property type="entry name" value="tyrS"/>
    <property type="match status" value="1"/>
</dbReference>
<dbReference type="GO" id="GO:0004831">
    <property type="term" value="F:tyrosine-tRNA ligase activity"/>
    <property type="evidence" value="ECO:0007669"/>
    <property type="project" value="UniProtKB-UniRule"/>
</dbReference>
<evidence type="ECO:0000313" key="14">
    <source>
        <dbReference type="EMBL" id="RBA50258.1"/>
    </source>
</evidence>
<evidence type="ECO:0000313" key="13">
    <source>
        <dbReference type="EMBL" id="MEK0252019.1"/>
    </source>
</evidence>
<accession>A0A365PMY8</accession>
<dbReference type="InterPro" id="IPR014729">
    <property type="entry name" value="Rossmann-like_a/b/a_fold"/>
</dbReference>
<keyword evidence="2 10" id="KW-0963">Cytoplasm</keyword>
<evidence type="ECO:0000256" key="11">
    <source>
        <dbReference type="PROSITE-ProRule" id="PRU00182"/>
    </source>
</evidence>
<dbReference type="Proteomes" id="UP001208534">
    <property type="component" value="Unassembled WGS sequence"/>
</dbReference>
<sequence>MCLGFVMSNFLPAEEQLALIQRGTHEIISEEDLLKKLKENRPLRVKAGFDPTAPDLHLGHTVLINKLKTFQDLGHEVTFLIGDYTAMIGDPTGKSATRPPLSKEQVLANAKTYQEQVFKILDPNKTKVRFNSEWFNQKSAADLIQLASQQTVSRMLERDDFTKRYNNHQPIAIHEFLYPLVQGYDSIALEADVELGGTDQTFNLLMGRTLQGRYGQESQVCITVPILEGLDGVNKMSKSLGNYIGVFDTPGAMYQKILSMPDSLIERYFDLLSFKSLDEIKVLLEEMAAGRNPQEIKRILALELVERFHDAEAAENAHKSAGNRITEGEVPEDTPEVTISRAEFGGELFIATILRVAGLNPNAASAKDAVGRGAVKVDWNVVDMSFSVKENGTYIIQSGKKAIARVTFTD</sequence>
<dbReference type="Proteomes" id="UP001498501">
    <property type="component" value="Unassembled WGS sequence"/>
</dbReference>
<evidence type="ECO:0000313" key="16">
    <source>
        <dbReference type="Proteomes" id="UP001498501"/>
    </source>
</evidence>
<protein>
    <recommendedName>
        <fullName evidence="10">Tyrosine--tRNA ligase</fullName>
        <ecNumber evidence="10">6.1.1.1</ecNumber>
    </recommendedName>
    <alternativeName>
        <fullName evidence="10">Tyrosyl-tRNA synthetase</fullName>
        <shortName evidence="10">TyrRS</shortName>
    </alternativeName>
</protein>
<evidence type="ECO:0000256" key="6">
    <source>
        <dbReference type="ARBA" id="ARBA00022884"/>
    </source>
</evidence>
<reference evidence="13 16" key="3">
    <citation type="submission" date="2024-03" db="EMBL/GenBank/DDBJ databases">
        <title>Cross-transmission of Acinetobacter junii carrying blaOXA-58 in a neonatal intensive care unit.</title>
        <authorList>
            <person name="Bour M."/>
            <person name="Potron A."/>
            <person name="Lecointe D."/>
        </authorList>
    </citation>
    <scope>NUCLEOTIDE SEQUENCE [LARGE SCALE GENOMIC DNA]</scope>
    <source>
        <strain evidence="13 16">21A3096 case 1</strain>
    </source>
</reference>
<dbReference type="EMBL" id="JBBMLE010000016">
    <property type="protein sequence ID" value="MEK0252019.1"/>
    <property type="molecule type" value="Genomic_DNA"/>
</dbReference>
<dbReference type="GO" id="GO:0005829">
    <property type="term" value="C:cytosol"/>
    <property type="evidence" value="ECO:0007669"/>
    <property type="project" value="TreeGrafter"/>
</dbReference>
<dbReference type="HAMAP" id="MF_02007">
    <property type="entry name" value="Tyr_tRNA_synth_type2"/>
    <property type="match status" value="1"/>
</dbReference>
<proteinExistence type="inferred from homology"/>
<dbReference type="EC" id="6.1.1.1" evidence="10"/>
<keyword evidence="6 11" id="KW-0694">RNA-binding</keyword>
<evidence type="ECO:0000256" key="1">
    <source>
        <dbReference type="ARBA" id="ARBA00011738"/>
    </source>
</evidence>
<dbReference type="PANTHER" id="PTHR11766">
    <property type="entry name" value="TYROSYL-TRNA SYNTHETASE"/>
    <property type="match status" value="1"/>
</dbReference>
<keyword evidence="8 10" id="KW-0030">Aminoacyl-tRNA synthetase</keyword>
<reference evidence="14 15" key="1">
    <citation type="submission" date="2018-04" db="EMBL/GenBank/DDBJ databases">
        <title>Acinetobacter junii Genome sequencing and assembly.</title>
        <authorList>
            <person name="Su J."/>
            <person name="Rensing C."/>
            <person name="Mazhar H.S."/>
        </authorList>
    </citation>
    <scope>NUCLEOTIDE SEQUENCE [LARGE SCALE GENOMIC DNA]</scope>
    <source>
        <strain evidence="14 15">SC22</strain>
    </source>
</reference>
<evidence type="ECO:0000256" key="9">
    <source>
        <dbReference type="ARBA" id="ARBA00048248"/>
    </source>
</evidence>
<dbReference type="Gene3D" id="3.40.50.620">
    <property type="entry name" value="HUPs"/>
    <property type="match status" value="1"/>
</dbReference>
<dbReference type="SUPFAM" id="SSF52374">
    <property type="entry name" value="Nucleotidylyl transferase"/>
    <property type="match status" value="1"/>
</dbReference>
<dbReference type="EMBL" id="QEWH01000003">
    <property type="protein sequence ID" value="RBA50258.1"/>
    <property type="molecule type" value="Genomic_DNA"/>
</dbReference>
<keyword evidence="3 10" id="KW-0436">Ligase</keyword>
<evidence type="ECO:0000256" key="8">
    <source>
        <dbReference type="ARBA" id="ARBA00023146"/>
    </source>
</evidence>
<organism evidence="14 15">
    <name type="scientific">Acinetobacter junii</name>
    <dbReference type="NCBI Taxonomy" id="40215"/>
    <lineage>
        <taxon>Bacteria</taxon>
        <taxon>Pseudomonadati</taxon>
        <taxon>Pseudomonadota</taxon>
        <taxon>Gammaproteobacteria</taxon>
        <taxon>Moraxellales</taxon>
        <taxon>Moraxellaceae</taxon>
        <taxon>Acinetobacter</taxon>
    </lineage>
</organism>
<evidence type="ECO:0000256" key="7">
    <source>
        <dbReference type="ARBA" id="ARBA00022917"/>
    </source>
</evidence>
<keyword evidence="7 10" id="KW-0648">Protein biosynthesis</keyword>
<gene>
    <name evidence="10 12" type="primary">tyrS</name>
    <name evidence="14" type="ORF">DC346_00280</name>
    <name evidence="12" type="ORF">KTH64_05620</name>
    <name evidence="13" type="ORF">WM018_05685</name>
</gene>
<dbReference type="PROSITE" id="PS00178">
    <property type="entry name" value="AA_TRNA_LIGASE_I"/>
    <property type="match status" value="1"/>
</dbReference>
<reference evidence="12" key="2">
    <citation type="submission" date="2021-06" db="EMBL/GenBank/DDBJ databases">
        <title>Propagation of a rapidly emergent carbapenem-resistant Acinetobacter baumannii lineage by various extra-hospital transmission networks.</title>
        <authorList>
            <person name="Calix J."/>
        </authorList>
    </citation>
    <scope>NUCLEOTIDE SEQUENCE</scope>
    <source>
        <strain evidence="12">WU_MDCI_Aw63</strain>
    </source>
</reference>
<dbReference type="Pfam" id="PF00579">
    <property type="entry name" value="tRNA-synt_1b"/>
    <property type="match status" value="1"/>
</dbReference>
<dbReference type="Gene3D" id="1.10.240.10">
    <property type="entry name" value="Tyrosyl-Transfer RNA Synthetase"/>
    <property type="match status" value="1"/>
</dbReference>
<feature type="short sequence motif" description="'HIGH' region" evidence="10">
    <location>
        <begin position="51"/>
        <end position="60"/>
    </location>
</feature>